<dbReference type="AlphaFoldDB" id="A0A1D8ARX8"/>
<gene>
    <name evidence="1" type="ORF">Verru16b_00703</name>
</gene>
<dbReference type="STRING" id="1838286.Verru16b_00703"/>
<evidence type="ECO:0000313" key="1">
    <source>
        <dbReference type="EMBL" id="AOS43651.1"/>
    </source>
</evidence>
<dbReference type="Proteomes" id="UP000095228">
    <property type="component" value="Chromosome"/>
</dbReference>
<organism evidence="1 2">
    <name type="scientific">Lacunisphaera limnophila</name>
    <dbReference type="NCBI Taxonomy" id="1838286"/>
    <lineage>
        <taxon>Bacteria</taxon>
        <taxon>Pseudomonadati</taxon>
        <taxon>Verrucomicrobiota</taxon>
        <taxon>Opitutia</taxon>
        <taxon>Opitutales</taxon>
        <taxon>Opitutaceae</taxon>
        <taxon>Lacunisphaera</taxon>
    </lineage>
</organism>
<proteinExistence type="predicted"/>
<dbReference type="KEGG" id="obg:Verru16b_00703"/>
<accession>A0A1D8ARX8</accession>
<dbReference type="RefSeq" id="WP_069960981.1">
    <property type="nucleotide sequence ID" value="NZ_CP016094.1"/>
</dbReference>
<protein>
    <submittedName>
        <fullName evidence="1">Uncharacterized protein</fullName>
    </submittedName>
</protein>
<evidence type="ECO:0000313" key="2">
    <source>
        <dbReference type="Proteomes" id="UP000095228"/>
    </source>
</evidence>
<dbReference type="EMBL" id="CP016094">
    <property type="protein sequence ID" value="AOS43651.1"/>
    <property type="molecule type" value="Genomic_DNA"/>
</dbReference>
<sequence length="65" mass="7218">MNPGNKPPASPAQPELTEERYSLRAMLAEVALETQAGSLGTEKLHQPDIRKLFRTRTTRSRGAKN</sequence>
<name>A0A1D8ARX8_9BACT</name>
<reference evidence="1 2" key="1">
    <citation type="submission" date="2016-06" db="EMBL/GenBank/DDBJ databases">
        <title>Three novel species with peptidoglycan cell walls form the new genus Lacunisphaera gen. nov. in the family Opitutaceae of the verrucomicrobial subdivision 4.</title>
        <authorList>
            <person name="Rast P."/>
            <person name="Gloeckner I."/>
            <person name="Jogler M."/>
            <person name="Boedeker C."/>
            <person name="Jeske O."/>
            <person name="Wiegand S."/>
            <person name="Reinhardt R."/>
            <person name="Schumann P."/>
            <person name="Rohde M."/>
            <person name="Spring S."/>
            <person name="Gloeckner F.O."/>
            <person name="Jogler C."/>
        </authorList>
    </citation>
    <scope>NUCLEOTIDE SEQUENCE [LARGE SCALE GENOMIC DNA]</scope>
    <source>
        <strain evidence="1 2">IG16b</strain>
    </source>
</reference>
<keyword evidence="2" id="KW-1185">Reference proteome</keyword>